<evidence type="ECO:0000256" key="3">
    <source>
        <dbReference type="ARBA" id="ARBA00022603"/>
    </source>
</evidence>
<keyword evidence="4" id="KW-0808">Transferase</keyword>
<keyword evidence="9" id="KW-1185">Reference proteome</keyword>
<dbReference type="InterPro" id="IPR046341">
    <property type="entry name" value="SET_dom_sf"/>
</dbReference>
<evidence type="ECO:0000256" key="5">
    <source>
        <dbReference type="ARBA" id="ARBA00022691"/>
    </source>
</evidence>
<accession>A0ABY4QX43</accession>
<sequence length="148" mass="16077">MTSRSISIRKSAVHGRGAFATRRFQAEETVIEYTGERISWQEAADRYNAAGTAGHTFYFDLGDDQVIDGGSGGNAARWINHSCAPNCAAELDDGRVVISTLHDVSAGEELTLDYNLIIEDDEDPDERLLYRCACGSPGCRGTMLAPTD</sequence>
<evidence type="ECO:0000259" key="6">
    <source>
        <dbReference type="PROSITE" id="PS50280"/>
    </source>
</evidence>
<dbReference type="PANTHER" id="PTHR22884">
    <property type="entry name" value="SET DOMAIN PROTEINS"/>
    <property type="match status" value="1"/>
</dbReference>
<feature type="domain" description="SET" evidence="6">
    <location>
        <begin position="4"/>
        <end position="115"/>
    </location>
</feature>
<name>A0ABY4QX43_9ACTN</name>
<dbReference type="Gene3D" id="2.170.270.10">
    <property type="entry name" value="SET domain"/>
    <property type="match status" value="1"/>
</dbReference>
<proteinExistence type="predicted"/>
<dbReference type="InterPro" id="IPR003616">
    <property type="entry name" value="Post-SET_dom"/>
</dbReference>
<dbReference type="SUPFAM" id="SSF82199">
    <property type="entry name" value="SET domain"/>
    <property type="match status" value="1"/>
</dbReference>
<evidence type="ECO:0000256" key="4">
    <source>
        <dbReference type="ARBA" id="ARBA00022679"/>
    </source>
</evidence>
<gene>
    <name evidence="8" type="ORF">M6D93_13915</name>
</gene>
<keyword evidence="2" id="KW-0158">Chromosome</keyword>
<dbReference type="PROSITE" id="PS50280">
    <property type="entry name" value="SET"/>
    <property type="match status" value="1"/>
</dbReference>
<dbReference type="InterPro" id="IPR001214">
    <property type="entry name" value="SET_dom"/>
</dbReference>
<keyword evidence="5" id="KW-0949">S-adenosyl-L-methionine</keyword>
<evidence type="ECO:0000256" key="1">
    <source>
        <dbReference type="ARBA" id="ARBA00004286"/>
    </source>
</evidence>
<organism evidence="8 9">
    <name type="scientific">Jatrophihabitans telluris</name>
    <dbReference type="NCBI Taxonomy" id="2038343"/>
    <lineage>
        <taxon>Bacteria</taxon>
        <taxon>Bacillati</taxon>
        <taxon>Actinomycetota</taxon>
        <taxon>Actinomycetes</taxon>
        <taxon>Jatrophihabitantales</taxon>
        <taxon>Jatrophihabitantaceae</taxon>
        <taxon>Jatrophihabitans</taxon>
    </lineage>
</organism>
<dbReference type="PROSITE" id="PS50868">
    <property type="entry name" value="POST_SET"/>
    <property type="match status" value="1"/>
</dbReference>
<feature type="domain" description="Post-SET" evidence="7">
    <location>
        <begin position="128"/>
        <end position="144"/>
    </location>
</feature>
<keyword evidence="3" id="KW-0489">Methyltransferase</keyword>
<reference evidence="8" key="1">
    <citation type="journal article" date="2018" name="Int. J. Syst. Evol. Microbiol.">
        <title>Jatrophihabitans telluris sp. nov., isolated from sediment soil of lava forest wetlands and the emended description of the genus Jatrophihabitans.</title>
        <authorList>
            <person name="Lee K.C."/>
            <person name="Suh M.K."/>
            <person name="Eom M.K."/>
            <person name="Kim K.K."/>
            <person name="Kim J.S."/>
            <person name="Kim D.S."/>
            <person name="Ko S.H."/>
            <person name="Shin Y.K."/>
            <person name="Lee J.S."/>
        </authorList>
    </citation>
    <scope>NUCLEOTIDE SEQUENCE</scope>
    <source>
        <strain evidence="8">N237</strain>
    </source>
</reference>
<reference evidence="8" key="2">
    <citation type="submission" date="2022-05" db="EMBL/GenBank/DDBJ databases">
        <authorList>
            <person name="Kim J.-S."/>
            <person name="Lee K."/>
            <person name="Suh M."/>
            <person name="Eom M."/>
            <person name="Kim J.-S."/>
            <person name="Kim D.-S."/>
            <person name="Ko S.-H."/>
            <person name="Shin Y."/>
            <person name="Lee J.-S."/>
        </authorList>
    </citation>
    <scope>NUCLEOTIDE SEQUENCE</scope>
    <source>
        <strain evidence="8">N237</strain>
    </source>
</reference>
<dbReference type="Proteomes" id="UP001056336">
    <property type="component" value="Chromosome"/>
</dbReference>
<protein>
    <submittedName>
        <fullName evidence="8">SET domain-containing protein-lysine N-methyltransferase</fullName>
    </submittedName>
</protein>
<comment type="subcellular location">
    <subcellularLocation>
        <location evidence="1">Chromosome</location>
    </subcellularLocation>
</comment>
<dbReference type="SMART" id="SM00317">
    <property type="entry name" value="SET"/>
    <property type="match status" value="1"/>
</dbReference>
<evidence type="ECO:0000313" key="8">
    <source>
        <dbReference type="EMBL" id="UQX87391.1"/>
    </source>
</evidence>
<evidence type="ECO:0000259" key="7">
    <source>
        <dbReference type="PROSITE" id="PS50868"/>
    </source>
</evidence>
<dbReference type="EMBL" id="CP097332">
    <property type="protein sequence ID" value="UQX87391.1"/>
    <property type="molecule type" value="Genomic_DNA"/>
</dbReference>
<dbReference type="Pfam" id="PF00856">
    <property type="entry name" value="SET"/>
    <property type="match status" value="1"/>
</dbReference>
<evidence type="ECO:0000313" key="9">
    <source>
        <dbReference type="Proteomes" id="UP001056336"/>
    </source>
</evidence>
<dbReference type="InterPro" id="IPR050777">
    <property type="entry name" value="SET2_Histone-Lys_MeTrsfase"/>
</dbReference>
<evidence type="ECO:0000256" key="2">
    <source>
        <dbReference type="ARBA" id="ARBA00022454"/>
    </source>
</evidence>
<dbReference type="RefSeq" id="WP_249769906.1">
    <property type="nucleotide sequence ID" value="NZ_CP097332.1"/>
</dbReference>